<dbReference type="Pfam" id="PF03050">
    <property type="entry name" value="DDE_Tnp_IS66"/>
    <property type="match status" value="1"/>
</dbReference>
<keyword evidence="7" id="KW-1185">Reference proteome</keyword>
<dbReference type="OrthoDB" id="9800877at2"/>
<dbReference type="STRING" id="43775.SAMN04489760_1622"/>
<dbReference type="InterPro" id="IPR052344">
    <property type="entry name" value="Transposase-related"/>
</dbReference>
<dbReference type="NCBIfam" id="NF033517">
    <property type="entry name" value="transpos_IS66"/>
    <property type="match status" value="1"/>
</dbReference>
<name>A0A1H8BM59_9BACT</name>
<dbReference type="AlphaFoldDB" id="A0A1H8BM59"/>
<evidence type="ECO:0000313" key="7">
    <source>
        <dbReference type="Proteomes" id="UP000198744"/>
    </source>
</evidence>
<dbReference type="Pfam" id="PF13817">
    <property type="entry name" value="DDE_Tnp_IS66_C"/>
    <property type="match status" value="1"/>
</dbReference>
<feature type="region of interest" description="Disordered" evidence="2">
    <location>
        <begin position="83"/>
        <end position="109"/>
    </location>
</feature>
<dbReference type="InterPro" id="IPR024463">
    <property type="entry name" value="Transposase_TnpC_homeodom"/>
</dbReference>
<organism evidence="6 7">
    <name type="scientific">Syntrophus gentianae</name>
    <dbReference type="NCBI Taxonomy" id="43775"/>
    <lineage>
        <taxon>Bacteria</taxon>
        <taxon>Pseudomonadati</taxon>
        <taxon>Thermodesulfobacteriota</taxon>
        <taxon>Syntrophia</taxon>
        <taxon>Syntrophales</taxon>
        <taxon>Syntrophaceae</taxon>
        <taxon>Syntrophus</taxon>
    </lineage>
</organism>
<evidence type="ECO:0000259" key="3">
    <source>
        <dbReference type="Pfam" id="PF03050"/>
    </source>
</evidence>
<evidence type="ECO:0000256" key="2">
    <source>
        <dbReference type="SAM" id="MobiDB-lite"/>
    </source>
</evidence>
<dbReference type="RefSeq" id="WP_093884992.1">
    <property type="nucleotide sequence ID" value="NZ_FOBS01000062.1"/>
</dbReference>
<feature type="coiled-coil region" evidence="1">
    <location>
        <begin position="23"/>
        <end position="57"/>
    </location>
</feature>
<evidence type="ECO:0000256" key="1">
    <source>
        <dbReference type="SAM" id="Coils"/>
    </source>
</evidence>
<feature type="domain" description="Transposase IS66 C-terminal" evidence="5">
    <location>
        <begin position="482"/>
        <end position="518"/>
    </location>
</feature>
<evidence type="ECO:0000259" key="4">
    <source>
        <dbReference type="Pfam" id="PF13007"/>
    </source>
</evidence>
<dbReference type="InterPro" id="IPR039552">
    <property type="entry name" value="IS66_C"/>
</dbReference>
<feature type="domain" description="Transposase IS66 central" evidence="3">
    <location>
        <begin position="196"/>
        <end position="475"/>
    </location>
</feature>
<evidence type="ECO:0000313" key="6">
    <source>
        <dbReference type="EMBL" id="SEM83873.1"/>
    </source>
</evidence>
<protein>
    <submittedName>
        <fullName evidence="6">Transposase</fullName>
    </submittedName>
</protein>
<dbReference type="Proteomes" id="UP000198744">
    <property type="component" value="Unassembled WGS sequence"/>
</dbReference>
<feature type="domain" description="Transposase TnpC homeodomain" evidence="4">
    <location>
        <begin position="47"/>
        <end position="123"/>
    </location>
</feature>
<dbReference type="PANTHER" id="PTHR33678:SF1">
    <property type="entry name" value="BLL1576 PROTEIN"/>
    <property type="match status" value="1"/>
</dbReference>
<evidence type="ECO:0000259" key="5">
    <source>
        <dbReference type="Pfam" id="PF13817"/>
    </source>
</evidence>
<dbReference type="EMBL" id="FOBS01000062">
    <property type="protein sequence ID" value="SEM83873.1"/>
    <property type="molecule type" value="Genomic_DNA"/>
</dbReference>
<keyword evidence="1" id="KW-0175">Coiled coil</keyword>
<dbReference type="PANTHER" id="PTHR33678">
    <property type="entry name" value="BLL1576 PROTEIN"/>
    <property type="match status" value="1"/>
</dbReference>
<gene>
    <name evidence="6" type="ORF">SAMN04489760_1622</name>
</gene>
<accession>A0A1H8BM59</accession>
<dbReference type="Pfam" id="PF13007">
    <property type="entry name" value="LZ_Tnp_IS66"/>
    <property type="match status" value="1"/>
</dbReference>
<sequence>MVSTLPQALELLAQKDAQILELTAQKDAQIGQLSRKIESLQRQLTTLQHQMEQMLRRLYGRKSERLNPNQLMFDSIVIQSLEQTGKDQQPETPVEQEVKTKTRKASQHHGRIPIPEHLERVEIILDIPEEQKICPETGKPLKVINIEVSEKLEYRPGKLIVNVYKRPQYAVTDESESSAGILSAPLPDHPVARCKADVGLIAHLIVSKFADHLPLYRQDGIFEREGVTIPRATQASWLMQTYESISVLEKPFRQAVIGEVDILFTDDTTIPLQVKGNGKLKKARLWVYVRGGTDPPLVAYDFSIDRSKRRPIDYLEGYRGYVHADAYSGYDELFRKAGIIEVGCWAHARRKFDEAVSSRPLEATDILARIARLYHEVETTSARMTPEERRRYRQERSAPILEGIFAKIEGLRPQTIPSEPLRKAVDYALNQRQALCRYLEDGRLRPDNNLAENAMRPVALGRKNWLFVGSERGGRAAALFMSLIQSCKNCDVNPWEYFDDMLRRIMSHPVSRLRELLPDQWKPLPKDERGLLLPAKA</sequence>
<reference evidence="6 7" key="1">
    <citation type="submission" date="2016-10" db="EMBL/GenBank/DDBJ databases">
        <authorList>
            <person name="de Groot N.N."/>
        </authorList>
    </citation>
    <scope>NUCLEOTIDE SEQUENCE [LARGE SCALE GENOMIC DNA]</scope>
    <source>
        <strain evidence="6 7">DSM 8423</strain>
    </source>
</reference>
<dbReference type="InterPro" id="IPR004291">
    <property type="entry name" value="Transposase_IS66_central"/>
</dbReference>
<proteinExistence type="predicted"/>